<feature type="non-terminal residue" evidence="1">
    <location>
        <position position="135"/>
    </location>
</feature>
<protein>
    <submittedName>
        <fullName evidence="1">Uncharacterized protein</fullName>
    </submittedName>
</protein>
<dbReference type="PANTHER" id="PTHR33099:SF7">
    <property type="entry name" value="MYND-TYPE DOMAIN-CONTAINING PROTEIN"/>
    <property type="match status" value="1"/>
</dbReference>
<accession>A0A1Z5JW02</accession>
<sequence>MEGEDATTKIATAGMATDATGNDNVTMQERIEDKESLTVQGVGVVSLPVTETTVAALKKVAEQAPHGKGAETIVDRTVRDTLQINADQVHLQNPRWNEKLKKLVQTAADALGVAPDTVQAHLYKLLLYETGGFFM</sequence>
<dbReference type="Proteomes" id="UP000198406">
    <property type="component" value="Unassembled WGS sequence"/>
</dbReference>
<gene>
    <name evidence="1" type="ORF">FisN_31Hu034</name>
</gene>
<dbReference type="OrthoDB" id="116233at2759"/>
<dbReference type="EMBL" id="BDSP01000125">
    <property type="protein sequence ID" value="GAX18215.1"/>
    <property type="molecule type" value="Genomic_DNA"/>
</dbReference>
<dbReference type="AlphaFoldDB" id="A0A1Z5JW02"/>
<dbReference type="InParanoid" id="A0A1Z5JW02"/>
<comment type="caution">
    <text evidence="1">The sequence shown here is derived from an EMBL/GenBank/DDBJ whole genome shotgun (WGS) entry which is preliminary data.</text>
</comment>
<keyword evidence="2" id="KW-1185">Reference proteome</keyword>
<name>A0A1Z5JW02_FISSO</name>
<organism evidence="1 2">
    <name type="scientific">Fistulifera solaris</name>
    <name type="common">Oleaginous diatom</name>
    <dbReference type="NCBI Taxonomy" id="1519565"/>
    <lineage>
        <taxon>Eukaryota</taxon>
        <taxon>Sar</taxon>
        <taxon>Stramenopiles</taxon>
        <taxon>Ochrophyta</taxon>
        <taxon>Bacillariophyta</taxon>
        <taxon>Bacillariophyceae</taxon>
        <taxon>Bacillariophycidae</taxon>
        <taxon>Naviculales</taxon>
        <taxon>Naviculaceae</taxon>
        <taxon>Fistulifera</taxon>
    </lineage>
</organism>
<evidence type="ECO:0000313" key="2">
    <source>
        <dbReference type="Proteomes" id="UP000198406"/>
    </source>
</evidence>
<reference evidence="1 2" key="1">
    <citation type="journal article" date="2015" name="Plant Cell">
        <title>Oil accumulation by the oleaginous diatom Fistulifera solaris as revealed by the genome and transcriptome.</title>
        <authorList>
            <person name="Tanaka T."/>
            <person name="Maeda Y."/>
            <person name="Veluchamy A."/>
            <person name="Tanaka M."/>
            <person name="Abida H."/>
            <person name="Marechal E."/>
            <person name="Bowler C."/>
            <person name="Muto M."/>
            <person name="Sunaga Y."/>
            <person name="Tanaka M."/>
            <person name="Yoshino T."/>
            <person name="Taniguchi T."/>
            <person name="Fukuda Y."/>
            <person name="Nemoto M."/>
            <person name="Matsumoto M."/>
            <person name="Wong P.S."/>
            <person name="Aburatani S."/>
            <person name="Fujibuchi W."/>
        </authorList>
    </citation>
    <scope>NUCLEOTIDE SEQUENCE [LARGE SCALE GENOMIC DNA]</scope>
    <source>
        <strain evidence="1 2">JPCC DA0580</strain>
    </source>
</reference>
<proteinExistence type="predicted"/>
<dbReference type="PANTHER" id="PTHR33099">
    <property type="entry name" value="FE2OG DIOXYGENASE DOMAIN-CONTAINING PROTEIN"/>
    <property type="match status" value="1"/>
</dbReference>
<evidence type="ECO:0000313" key="1">
    <source>
        <dbReference type="EMBL" id="GAX18215.1"/>
    </source>
</evidence>